<dbReference type="EMBL" id="VORU01000008">
    <property type="protein sequence ID" value="TXD68891.1"/>
    <property type="molecule type" value="Genomic_DNA"/>
</dbReference>
<sequence length="99" mass="12031">MYQLRIRILAQQEADEIFDYYGNINSTLALMFLEVLYAQLDVISENPELFQLKYKSTRVRYLRKFPFGIYYRIVDESFIEILSIIHTSRNPEIWKKRKD</sequence>
<proteinExistence type="predicted"/>
<evidence type="ECO:0000256" key="1">
    <source>
        <dbReference type="ARBA" id="ARBA00022649"/>
    </source>
</evidence>
<dbReference type="InterPro" id="IPR007712">
    <property type="entry name" value="RelE/ParE_toxin"/>
</dbReference>
<dbReference type="RefSeq" id="WP_111816235.1">
    <property type="nucleotide sequence ID" value="NZ_UEFO01000006.1"/>
</dbReference>
<accession>A0A5C6YNJ6</accession>
<dbReference type="Pfam" id="PF05016">
    <property type="entry name" value="ParE_toxin"/>
    <property type="match status" value="1"/>
</dbReference>
<protein>
    <submittedName>
        <fullName evidence="2">Type II toxin-antitoxin system RelE/ParE family toxin</fullName>
    </submittedName>
</protein>
<dbReference type="Gene3D" id="3.30.2310.20">
    <property type="entry name" value="RelE-like"/>
    <property type="match status" value="1"/>
</dbReference>
<evidence type="ECO:0000313" key="2">
    <source>
        <dbReference type="EMBL" id="TXD68891.1"/>
    </source>
</evidence>
<dbReference type="OrthoDB" id="595476at2"/>
<gene>
    <name evidence="2" type="ORF">ESV24_10590</name>
</gene>
<organism evidence="2 3">
    <name type="scientific">Aequorivita lipolytica</name>
    <dbReference type="NCBI Taxonomy" id="153267"/>
    <lineage>
        <taxon>Bacteria</taxon>
        <taxon>Pseudomonadati</taxon>
        <taxon>Bacteroidota</taxon>
        <taxon>Flavobacteriia</taxon>
        <taxon>Flavobacteriales</taxon>
        <taxon>Flavobacteriaceae</taxon>
        <taxon>Aequorivita</taxon>
    </lineage>
</organism>
<reference evidence="2 3" key="1">
    <citation type="submission" date="2019-08" db="EMBL/GenBank/DDBJ databases">
        <title>Genome of Aequorivita lipolytica Y10-2 (type strain).</title>
        <authorList>
            <person name="Bowman J.P."/>
        </authorList>
    </citation>
    <scope>NUCLEOTIDE SEQUENCE [LARGE SCALE GENOMIC DNA]</scope>
    <source>
        <strain evidence="2 3">Y10-2</strain>
    </source>
</reference>
<evidence type="ECO:0000313" key="3">
    <source>
        <dbReference type="Proteomes" id="UP000321945"/>
    </source>
</evidence>
<dbReference type="AlphaFoldDB" id="A0A5C6YNJ6"/>
<dbReference type="Proteomes" id="UP000321945">
    <property type="component" value="Unassembled WGS sequence"/>
</dbReference>
<dbReference type="InterPro" id="IPR035093">
    <property type="entry name" value="RelE/ParE_toxin_dom_sf"/>
</dbReference>
<keyword evidence="3" id="KW-1185">Reference proteome</keyword>
<keyword evidence="1" id="KW-1277">Toxin-antitoxin system</keyword>
<comment type="caution">
    <text evidence="2">The sequence shown here is derived from an EMBL/GenBank/DDBJ whole genome shotgun (WGS) entry which is preliminary data.</text>
</comment>
<name>A0A5C6YNJ6_9FLAO</name>